<dbReference type="SMART" id="SM00361">
    <property type="entry name" value="RRM_1"/>
    <property type="match status" value="1"/>
</dbReference>
<dbReference type="InterPro" id="IPR035979">
    <property type="entry name" value="RBD_domain_sf"/>
</dbReference>
<dbReference type="InterPro" id="IPR011049">
    <property type="entry name" value="Serralysin-like_metalloprot_C"/>
</dbReference>
<reference evidence="4 5" key="2">
    <citation type="journal article" date="2023" name="Mol. Biol. Evol.">
        <title>Genomics of Secondarily Temperate Adaptation in the Only Non-Antarctic Icefish.</title>
        <authorList>
            <person name="Rivera-Colon A.G."/>
            <person name="Rayamajhi N."/>
            <person name="Minhas B.F."/>
            <person name="Madrigal G."/>
            <person name="Bilyk K.T."/>
            <person name="Yoon V."/>
            <person name="Hune M."/>
            <person name="Gregory S."/>
            <person name="Cheng C.H.C."/>
            <person name="Catchen J.M."/>
        </authorList>
    </citation>
    <scope>NUCLEOTIDE SEQUENCE [LARGE SCALE GENOMIC DNA]</scope>
    <source>
        <strain evidence="4">JMC-PN-2008</strain>
    </source>
</reference>
<gene>
    <name evidence="4" type="ORF">PBY51_016680</name>
</gene>
<dbReference type="AlphaFoldDB" id="A0AAN7W831"/>
<dbReference type="SUPFAM" id="SSF54928">
    <property type="entry name" value="RNA-binding domain, RBD"/>
    <property type="match status" value="1"/>
</dbReference>
<sequence>MALQWIHFMCLPVCPPPPSPSPSFVFLAAAVSPTLGPKPPLQTAGPNFINYKPICCWRPLWRGLYPALASVQCQHSEGWRDGGRRKQGHLRLPPWVKHGAVQGDGCGGDGGGRPTRCVCGLCALVNIPKKIAHSTESCFLLCPLRHGCYLPVFLIASAILRNHHQLRFYSLTYLLLLVSVQVYEPMETRVEQDISSSNADVITAESHDDTLITAESNDDTVITAESQDDTVITAESQDDTLITAESNDDTLITAESNDDTLITAESNDDTLITAESNDDTLITAESNDDTLITAESQDDTLITAESQDDTLITAESNDDTLIKAESQDDTLIKAESQDDTLIKAESQDDTLIKAESQDDTLITAESQDDTLTPDTPRPVFIVPNRLYVRGIDYRFKESDLVDFFSQYGPVSEVKIVIHRSGISEGYAFVTFGSEEDALKVLHALQDNGICLKGKELRVSQAFSKHRLSRPNQRAAPYFIVPPPINSRTNFLKTPSGFPFVYHKGMAYFNFPNMVPPAPQRPPAPQVPSPQPVYQQPVFHRHPNECPYYRSQWNVMRSPLPSTPVLHSQQSEYLYWPPNGGPVPPQFVEPMVGQAFPMDPPRVERMTHFVLHPQPQ</sequence>
<evidence type="ECO:0000256" key="2">
    <source>
        <dbReference type="PROSITE-ProRule" id="PRU00176"/>
    </source>
</evidence>
<dbReference type="PANTHER" id="PTHR11176:SF10">
    <property type="entry name" value="PROTEIN BOULE-LIKE"/>
    <property type="match status" value="1"/>
</dbReference>
<organism evidence="4 5">
    <name type="scientific">Eleginops maclovinus</name>
    <name type="common">Patagonian blennie</name>
    <name type="synonym">Eleginus maclovinus</name>
    <dbReference type="NCBI Taxonomy" id="56733"/>
    <lineage>
        <taxon>Eukaryota</taxon>
        <taxon>Metazoa</taxon>
        <taxon>Chordata</taxon>
        <taxon>Craniata</taxon>
        <taxon>Vertebrata</taxon>
        <taxon>Euteleostomi</taxon>
        <taxon>Actinopterygii</taxon>
        <taxon>Neopterygii</taxon>
        <taxon>Teleostei</taxon>
        <taxon>Neoteleostei</taxon>
        <taxon>Acanthomorphata</taxon>
        <taxon>Eupercaria</taxon>
        <taxon>Perciformes</taxon>
        <taxon>Notothenioidei</taxon>
        <taxon>Eleginopidae</taxon>
        <taxon>Eleginops</taxon>
    </lineage>
</organism>
<evidence type="ECO:0000313" key="4">
    <source>
        <dbReference type="EMBL" id="KAK5847561.1"/>
    </source>
</evidence>
<dbReference type="InterPro" id="IPR012677">
    <property type="entry name" value="Nucleotide-bd_a/b_plait_sf"/>
</dbReference>
<dbReference type="Gene3D" id="2.160.20.160">
    <property type="match status" value="1"/>
</dbReference>
<dbReference type="InterPro" id="IPR000504">
    <property type="entry name" value="RRM_dom"/>
</dbReference>
<dbReference type="GO" id="GO:0005737">
    <property type="term" value="C:cytoplasm"/>
    <property type="evidence" value="ECO:0007669"/>
    <property type="project" value="TreeGrafter"/>
</dbReference>
<accession>A0AAN7W831</accession>
<dbReference type="GO" id="GO:0045948">
    <property type="term" value="P:positive regulation of translational initiation"/>
    <property type="evidence" value="ECO:0007669"/>
    <property type="project" value="TreeGrafter"/>
</dbReference>
<evidence type="ECO:0000313" key="5">
    <source>
        <dbReference type="Proteomes" id="UP001346869"/>
    </source>
</evidence>
<dbReference type="GO" id="GO:0008494">
    <property type="term" value="F:translation activator activity"/>
    <property type="evidence" value="ECO:0007669"/>
    <property type="project" value="TreeGrafter"/>
</dbReference>
<dbReference type="PROSITE" id="PS50102">
    <property type="entry name" value="RRM"/>
    <property type="match status" value="1"/>
</dbReference>
<keyword evidence="5" id="KW-1185">Reference proteome</keyword>
<dbReference type="EMBL" id="JAUZQC010000026">
    <property type="protein sequence ID" value="KAK5847561.1"/>
    <property type="molecule type" value="Genomic_DNA"/>
</dbReference>
<name>A0AAN7W831_ELEMC</name>
<reference evidence="4 5" key="1">
    <citation type="journal article" date="2023" name="Genes (Basel)">
        <title>Chromosome-Level Genome Assembly and Circadian Gene Repertoire of the Patagonia Blennie Eleginops maclovinus-The Closest Ancestral Proxy of Antarctic Cryonotothenioids.</title>
        <authorList>
            <person name="Cheng C.C."/>
            <person name="Rivera-Colon A.G."/>
            <person name="Minhas B.F."/>
            <person name="Wilson L."/>
            <person name="Rayamajhi N."/>
            <person name="Vargas-Chacoff L."/>
            <person name="Catchen J.M."/>
        </authorList>
    </citation>
    <scope>NUCLEOTIDE SEQUENCE [LARGE SCALE GENOMIC DNA]</scope>
    <source>
        <strain evidence="4">JMC-PN-2008</strain>
    </source>
</reference>
<dbReference type="Pfam" id="PF00076">
    <property type="entry name" value="RRM_1"/>
    <property type="match status" value="1"/>
</dbReference>
<dbReference type="PANTHER" id="PTHR11176">
    <property type="entry name" value="BOULE-RELATED"/>
    <property type="match status" value="1"/>
</dbReference>
<evidence type="ECO:0000256" key="1">
    <source>
        <dbReference type="ARBA" id="ARBA00022884"/>
    </source>
</evidence>
<evidence type="ECO:0000259" key="3">
    <source>
        <dbReference type="PROSITE" id="PS50102"/>
    </source>
</evidence>
<proteinExistence type="predicted"/>
<dbReference type="GO" id="GO:0003730">
    <property type="term" value="F:mRNA 3'-UTR binding"/>
    <property type="evidence" value="ECO:0007669"/>
    <property type="project" value="TreeGrafter"/>
</dbReference>
<dbReference type="Proteomes" id="UP001346869">
    <property type="component" value="Unassembled WGS sequence"/>
</dbReference>
<protein>
    <recommendedName>
        <fullName evidence="3">RRM domain-containing protein</fullName>
    </recommendedName>
</protein>
<dbReference type="SUPFAM" id="SSF51120">
    <property type="entry name" value="beta-Roll"/>
    <property type="match status" value="1"/>
</dbReference>
<keyword evidence="1 2" id="KW-0694">RNA-binding</keyword>
<dbReference type="InterPro" id="IPR003954">
    <property type="entry name" value="RRM_euk-type"/>
</dbReference>
<comment type="caution">
    <text evidence="4">The sequence shown here is derived from an EMBL/GenBank/DDBJ whole genome shotgun (WGS) entry which is preliminary data.</text>
</comment>
<dbReference type="SMART" id="SM00360">
    <property type="entry name" value="RRM"/>
    <property type="match status" value="1"/>
</dbReference>
<dbReference type="Gene3D" id="3.30.70.330">
    <property type="match status" value="1"/>
</dbReference>
<dbReference type="GO" id="GO:0070935">
    <property type="term" value="P:3'-UTR-mediated mRNA stabilization"/>
    <property type="evidence" value="ECO:0007669"/>
    <property type="project" value="TreeGrafter"/>
</dbReference>
<feature type="domain" description="RRM" evidence="3">
    <location>
        <begin position="384"/>
        <end position="463"/>
    </location>
</feature>